<proteinExistence type="predicted"/>
<evidence type="ECO:0000313" key="2">
    <source>
        <dbReference type="Proteomes" id="UP000634229"/>
    </source>
</evidence>
<evidence type="ECO:0000313" key="1">
    <source>
        <dbReference type="EMBL" id="MBL1100991.1"/>
    </source>
</evidence>
<organism evidence="1 2">
    <name type="scientific">Streptomyces coffeae</name>
    <dbReference type="NCBI Taxonomy" id="621382"/>
    <lineage>
        <taxon>Bacteria</taxon>
        <taxon>Bacillati</taxon>
        <taxon>Actinomycetota</taxon>
        <taxon>Actinomycetes</taxon>
        <taxon>Kitasatosporales</taxon>
        <taxon>Streptomycetaceae</taxon>
        <taxon>Streptomyces</taxon>
    </lineage>
</organism>
<sequence>MRVAAVVALASWTISPPIMVSVRLSGGTTAPRVKARPHLWMQRMMTNALPALRTWADQDKDSLRSITRADVLAVLADSGTPRVDMLQGLRHILRSLKNQRVIFTDPTIRIFCGMPSTTIPLPVEPDGLRRILHGQEAPSAARLGHLPRARLWATAQAKDHRPARWAAVSAEPHCSLAEPVRTRLAAYLDYRNRRWPHTANPYLFVSQTTGCGVEPVSSIWINDVLGMPTSRLREDSLLHKAKATGGDPRRICDLFGLSVGAALRYTGTIDQPSFKVLTGVIRAASP</sequence>
<dbReference type="RefSeq" id="WP_201880155.1">
    <property type="nucleotide sequence ID" value="NZ_JAERRF010000024.1"/>
</dbReference>
<accession>A0ABS1NML9</accession>
<dbReference type="EMBL" id="JAERRF010000024">
    <property type="protein sequence ID" value="MBL1100991.1"/>
    <property type="molecule type" value="Genomic_DNA"/>
</dbReference>
<name>A0ABS1NML9_9ACTN</name>
<keyword evidence="2" id="KW-1185">Reference proteome</keyword>
<dbReference type="Proteomes" id="UP000634229">
    <property type="component" value="Unassembled WGS sequence"/>
</dbReference>
<gene>
    <name evidence="1" type="ORF">JK363_30855</name>
</gene>
<comment type="caution">
    <text evidence="1">The sequence shown here is derived from an EMBL/GenBank/DDBJ whole genome shotgun (WGS) entry which is preliminary data.</text>
</comment>
<reference evidence="1 2" key="1">
    <citation type="submission" date="2021-01" db="EMBL/GenBank/DDBJ databases">
        <title>WGS of actinomycetes isolated from Thailand.</title>
        <authorList>
            <person name="Thawai C."/>
        </authorList>
    </citation>
    <scope>NUCLEOTIDE SEQUENCE [LARGE SCALE GENOMIC DNA]</scope>
    <source>
        <strain evidence="1 2">CA1R205</strain>
    </source>
</reference>
<protein>
    <submittedName>
        <fullName evidence="1">Uncharacterized protein</fullName>
    </submittedName>
</protein>